<comment type="subcellular location">
    <subcellularLocation>
        <location evidence="2">Cytoplasm</location>
    </subcellularLocation>
    <subcellularLocation>
        <location evidence="1">Lysosome</location>
    </subcellularLocation>
</comment>
<name>A0AAV8WZB5_9CUCU</name>
<dbReference type="PRINTS" id="PR02092">
    <property type="entry name" value="HEPBVIRUSXIP"/>
</dbReference>
<dbReference type="AlphaFoldDB" id="A0AAV8WZB5"/>
<dbReference type="FunFam" id="3.30.450.30:FF:000005">
    <property type="entry name" value="Ragulator complex protein LAMTOR5 homolog"/>
    <property type="match status" value="1"/>
</dbReference>
<keyword evidence="8" id="KW-1185">Reference proteome</keyword>
<evidence type="ECO:0000256" key="5">
    <source>
        <dbReference type="ARBA" id="ARBA00023228"/>
    </source>
</evidence>
<organism evidence="7 8">
    <name type="scientific">Rhamnusium bicolor</name>
    <dbReference type="NCBI Taxonomy" id="1586634"/>
    <lineage>
        <taxon>Eukaryota</taxon>
        <taxon>Metazoa</taxon>
        <taxon>Ecdysozoa</taxon>
        <taxon>Arthropoda</taxon>
        <taxon>Hexapoda</taxon>
        <taxon>Insecta</taxon>
        <taxon>Pterygota</taxon>
        <taxon>Neoptera</taxon>
        <taxon>Endopterygota</taxon>
        <taxon>Coleoptera</taxon>
        <taxon>Polyphaga</taxon>
        <taxon>Cucujiformia</taxon>
        <taxon>Chrysomeloidea</taxon>
        <taxon>Cerambycidae</taxon>
        <taxon>Lepturinae</taxon>
        <taxon>Rhagiini</taxon>
        <taxon>Rhamnusium</taxon>
    </lineage>
</organism>
<sequence length="91" mass="9686">MEKNLDRVMEELLNKPGVYGCVFADHQGLCLGVKGKASTDSAGVIGAIAEQAAKLEPKSKMPIIHLENDNKACIIHRTGTVTGAVFKNVHG</sequence>
<keyword evidence="4" id="KW-0963">Cytoplasm</keyword>
<dbReference type="GO" id="GO:1904263">
    <property type="term" value="P:positive regulation of TORC1 signaling"/>
    <property type="evidence" value="ECO:0007669"/>
    <property type="project" value="TreeGrafter"/>
</dbReference>
<dbReference type="EMBL" id="JANEYF010004223">
    <property type="protein sequence ID" value="KAJ8931832.1"/>
    <property type="molecule type" value="Genomic_DNA"/>
</dbReference>
<evidence type="ECO:0000256" key="2">
    <source>
        <dbReference type="ARBA" id="ARBA00004496"/>
    </source>
</evidence>
<reference evidence="7" key="1">
    <citation type="journal article" date="2023" name="Insect Mol. Biol.">
        <title>Genome sequencing provides insights into the evolution of gene families encoding plant cell wall-degrading enzymes in longhorned beetles.</title>
        <authorList>
            <person name="Shin N.R."/>
            <person name="Okamura Y."/>
            <person name="Kirsch R."/>
            <person name="Pauchet Y."/>
        </authorList>
    </citation>
    <scope>NUCLEOTIDE SEQUENCE</scope>
    <source>
        <strain evidence="7">RBIC_L_NR</strain>
    </source>
</reference>
<comment type="caution">
    <text evidence="7">The sequence shown here is derived from an EMBL/GenBank/DDBJ whole genome shotgun (WGS) entry which is preliminary data.</text>
</comment>
<accession>A0AAV8WZB5</accession>
<dbReference type="GO" id="GO:0005764">
    <property type="term" value="C:lysosome"/>
    <property type="evidence" value="ECO:0007669"/>
    <property type="project" value="UniProtKB-SubCell"/>
</dbReference>
<evidence type="ECO:0000313" key="7">
    <source>
        <dbReference type="EMBL" id="KAJ8931832.1"/>
    </source>
</evidence>
<evidence type="ECO:0000256" key="1">
    <source>
        <dbReference type="ARBA" id="ARBA00004371"/>
    </source>
</evidence>
<evidence type="ECO:0000256" key="3">
    <source>
        <dbReference type="ARBA" id="ARBA00007795"/>
    </source>
</evidence>
<evidence type="ECO:0000256" key="4">
    <source>
        <dbReference type="ARBA" id="ARBA00022490"/>
    </source>
</evidence>
<proteinExistence type="inferred from homology"/>
<dbReference type="GO" id="GO:0005085">
    <property type="term" value="F:guanyl-nucleotide exchange factor activity"/>
    <property type="evidence" value="ECO:0007669"/>
    <property type="project" value="TreeGrafter"/>
</dbReference>
<dbReference type="GO" id="GO:0071986">
    <property type="term" value="C:Ragulator complex"/>
    <property type="evidence" value="ECO:0007669"/>
    <property type="project" value="InterPro"/>
</dbReference>
<dbReference type="GO" id="GO:0043066">
    <property type="term" value="P:negative regulation of apoptotic process"/>
    <property type="evidence" value="ECO:0007669"/>
    <property type="project" value="InterPro"/>
</dbReference>
<protein>
    <recommendedName>
        <fullName evidence="6">Late endosomal/lysosomal adaptor and MAPK and MTOR activator 5</fullName>
    </recommendedName>
</protein>
<dbReference type="Gene3D" id="3.30.450.30">
    <property type="entry name" value="Dynein light chain 2a, cytoplasmic"/>
    <property type="match status" value="1"/>
</dbReference>
<evidence type="ECO:0000256" key="6">
    <source>
        <dbReference type="ARBA" id="ARBA00032692"/>
    </source>
</evidence>
<comment type="similarity">
    <text evidence="3">Belongs to the LAMTOR5 family.</text>
</comment>
<dbReference type="PANTHER" id="PTHR13342">
    <property type="entry name" value="RAGULATOR COMPLEX PROTEIN LAMTOR5"/>
    <property type="match status" value="1"/>
</dbReference>
<dbReference type="GO" id="GO:0071230">
    <property type="term" value="P:cellular response to amino acid stimulus"/>
    <property type="evidence" value="ECO:0007669"/>
    <property type="project" value="TreeGrafter"/>
</dbReference>
<keyword evidence="5" id="KW-0458">Lysosome</keyword>
<dbReference type="Proteomes" id="UP001162156">
    <property type="component" value="Unassembled WGS sequence"/>
</dbReference>
<dbReference type="InterPro" id="IPR024135">
    <property type="entry name" value="LAMTOR5"/>
</dbReference>
<dbReference type="SUPFAM" id="SSF103196">
    <property type="entry name" value="Roadblock/LC7 domain"/>
    <property type="match status" value="1"/>
</dbReference>
<dbReference type="PANTHER" id="PTHR13342:SF2">
    <property type="entry name" value="RAGULATOR COMPLEX PROTEIN LAMTOR5"/>
    <property type="match status" value="1"/>
</dbReference>
<dbReference type="Pfam" id="PF16672">
    <property type="entry name" value="LAMTOR5"/>
    <property type="match status" value="1"/>
</dbReference>
<evidence type="ECO:0000313" key="8">
    <source>
        <dbReference type="Proteomes" id="UP001162156"/>
    </source>
</evidence>
<gene>
    <name evidence="7" type="ORF">NQ314_015229</name>
</gene>